<feature type="transmembrane region" description="Helical" evidence="9">
    <location>
        <begin position="298"/>
        <end position="319"/>
    </location>
</feature>
<dbReference type="AlphaFoldDB" id="A0AAD7MKE2"/>
<comment type="similarity">
    <text evidence="2">Belongs to the purine-cytosine permease (2.A.39) family.</text>
</comment>
<feature type="transmembrane region" description="Helical" evidence="9">
    <location>
        <begin position="499"/>
        <end position="517"/>
    </location>
</feature>
<evidence type="ECO:0000256" key="2">
    <source>
        <dbReference type="ARBA" id="ARBA00008974"/>
    </source>
</evidence>
<dbReference type="EMBL" id="JARKIB010000228">
    <property type="protein sequence ID" value="KAJ7721637.1"/>
    <property type="molecule type" value="Genomic_DNA"/>
</dbReference>
<gene>
    <name evidence="10" type="ORF">B0H16DRAFT_365804</name>
</gene>
<evidence type="ECO:0000256" key="5">
    <source>
        <dbReference type="ARBA" id="ARBA00022692"/>
    </source>
</evidence>
<proteinExistence type="inferred from homology"/>
<feature type="transmembrane region" description="Helical" evidence="9">
    <location>
        <begin position="268"/>
        <end position="292"/>
    </location>
</feature>
<keyword evidence="11" id="KW-1185">Reference proteome</keyword>
<reference evidence="10" key="1">
    <citation type="submission" date="2023-03" db="EMBL/GenBank/DDBJ databases">
        <title>Massive genome expansion in bonnet fungi (Mycena s.s.) driven by repeated elements and novel gene families across ecological guilds.</title>
        <authorList>
            <consortium name="Lawrence Berkeley National Laboratory"/>
            <person name="Harder C.B."/>
            <person name="Miyauchi S."/>
            <person name="Viragh M."/>
            <person name="Kuo A."/>
            <person name="Thoen E."/>
            <person name="Andreopoulos B."/>
            <person name="Lu D."/>
            <person name="Skrede I."/>
            <person name="Drula E."/>
            <person name="Henrissat B."/>
            <person name="Morin E."/>
            <person name="Kohler A."/>
            <person name="Barry K."/>
            <person name="LaButti K."/>
            <person name="Morin E."/>
            <person name="Salamov A."/>
            <person name="Lipzen A."/>
            <person name="Mereny Z."/>
            <person name="Hegedus B."/>
            <person name="Baldrian P."/>
            <person name="Stursova M."/>
            <person name="Weitz H."/>
            <person name="Taylor A."/>
            <person name="Grigoriev I.V."/>
            <person name="Nagy L.G."/>
            <person name="Martin F."/>
            <person name="Kauserud H."/>
        </authorList>
    </citation>
    <scope>NUCLEOTIDE SEQUENCE</scope>
    <source>
        <strain evidence="10">CBHHK182m</strain>
    </source>
</reference>
<feature type="transmembrane region" description="Helical" evidence="9">
    <location>
        <begin position="582"/>
        <end position="601"/>
    </location>
</feature>
<feature type="transmembrane region" description="Helical" evidence="9">
    <location>
        <begin position="194"/>
        <end position="214"/>
    </location>
</feature>
<feature type="transmembrane region" description="Helical" evidence="9">
    <location>
        <begin position="162"/>
        <end position="187"/>
    </location>
</feature>
<dbReference type="GO" id="GO:0000329">
    <property type="term" value="C:fungal-type vacuole membrane"/>
    <property type="evidence" value="ECO:0007669"/>
    <property type="project" value="TreeGrafter"/>
</dbReference>
<feature type="transmembrane region" description="Helical" evidence="9">
    <location>
        <begin position="443"/>
        <end position="461"/>
    </location>
</feature>
<feature type="transmembrane region" description="Helical" evidence="9">
    <location>
        <begin position="234"/>
        <end position="256"/>
    </location>
</feature>
<evidence type="ECO:0000256" key="4">
    <source>
        <dbReference type="ARBA" id="ARBA00022553"/>
    </source>
</evidence>
<evidence type="ECO:0000256" key="8">
    <source>
        <dbReference type="SAM" id="MobiDB-lite"/>
    </source>
</evidence>
<keyword evidence="6 9" id="KW-1133">Transmembrane helix</keyword>
<feature type="transmembrane region" description="Helical" evidence="9">
    <location>
        <begin position="468"/>
        <end position="487"/>
    </location>
</feature>
<evidence type="ECO:0000256" key="1">
    <source>
        <dbReference type="ARBA" id="ARBA00004141"/>
    </source>
</evidence>
<comment type="caution">
    <text evidence="10">The sequence shown here is derived from an EMBL/GenBank/DDBJ whole genome shotgun (WGS) entry which is preliminary data.</text>
</comment>
<dbReference type="GO" id="GO:0015851">
    <property type="term" value="P:nucleobase transport"/>
    <property type="evidence" value="ECO:0007669"/>
    <property type="project" value="UniProtKB-ARBA"/>
</dbReference>
<feature type="transmembrane region" description="Helical" evidence="9">
    <location>
        <begin position="331"/>
        <end position="350"/>
    </location>
</feature>
<evidence type="ECO:0000256" key="3">
    <source>
        <dbReference type="ARBA" id="ARBA00022448"/>
    </source>
</evidence>
<dbReference type="InterPro" id="IPR001248">
    <property type="entry name" value="Pur-cyt_permease"/>
</dbReference>
<dbReference type="GO" id="GO:0022857">
    <property type="term" value="F:transmembrane transporter activity"/>
    <property type="evidence" value="ECO:0007669"/>
    <property type="project" value="InterPro"/>
</dbReference>
<feature type="transmembrane region" description="Helical" evidence="9">
    <location>
        <begin position="538"/>
        <end position="562"/>
    </location>
</feature>
<dbReference type="FunFam" id="1.10.4160.10:FF:000002">
    <property type="entry name" value="Purine-cytosine permease fcyB"/>
    <property type="match status" value="1"/>
</dbReference>
<dbReference type="Pfam" id="PF02133">
    <property type="entry name" value="Transp_cyt_pur"/>
    <property type="match status" value="1"/>
</dbReference>
<name>A0AAD7MKE2_9AGAR</name>
<comment type="subcellular location">
    <subcellularLocation>
        <location evidence="1">Membrane</location>
        <topology evidence="1">Multi-pass membrane protein</topology>
    </subcellularLocation>
</comment>
<dbReference type="GO" id="GO:0005886">
    <property type="term" value="C:plasma membrane"/>
    <property type="evidence" value="ECO:0007669"/>
    <property type="project" value="TreeGrafter"/>
</dbReference>
<dbReference type="PANTHER" id="PTHR31806">
    <property type="entry name" value="PURINE-CYTOSINE PERMEASE FCY2-RELATED"/>
    <property type="match status" value="1"/>
</dbReference>
<evidence type="ECO:0000256" key="7">
    <source>
        <dbReference type="ARBA" id="ARBA00023136"/>
    </source>
</evidence>
<protein>
    <submittedName>
        <fullName evidence="10">Permease for cytosine/purines, uracil, thiamine, allantoin-domain-containing protein</fullName>
    </submittedName>
</protein>
<evidence type="ECO:0000313" key="11">
    <source>
        <dbReference type="Proteomes" id="UP001215598"/>
    </source>
</evidence>
<sequence>MPKIGYVGTREDAKTYNMRATCRIHYLYLSIRAITSAVPLLLPQVKTEYRSFAVPSLPEPPLPQPVTQTGDNMSSSIKESKSMESASPDLEKHALEGHGVDDKIETLNVLDPDAPPSALDRASFWGRSLALSAALERKVGIEARGIQRVPEDQRPDRPSGNLWIWLAANCVLTTFGIGILGPSLFFLGLGDSMLTIFFTNVATCVLPAYMATFGPKLGLRQMTSARFSWGWHGAKVVALLNCVACVGWSAITTIAAAQTLRVVANDTISDAAGVVIVAIITLALCMLGYKYVHIYEKWSWIPTAITFFILLGCAAKEFVNVPMGIGQAEASNVLSFMGVIFGFVAGWVSFASDYNVYQPAETPAWKTFAWTYAGLIFPLVLIQWLGAAVMCVAGGVAPSNDAWTAAFAADELGGLLGAVLIPVVGNFGKFCMVLLVLSVVANNIINVYSMGLSISVIHVWLAKVPRLIWPIVITAIYIPIAIAGANSFSTSLEDFMNVLGYWLSIFVVVVLLEHFIFRKGDFACYQAAETWNRQDRTPVGIAALVAFLFGALGTAMGMAQVWYIGKIGALVGGAANPFGGDIGFELAGAFAGIVYVPARYLEIKFIGR</sequence>
<dbReference type="InterPro" id="IPR026030">
    <property type="entry name" value="Pur-cyt_permease_Fcy2/21/22"/>
</dbReference>
<feature type="compositionally biased region" description="Low complexity" evidence="8">
    <location>
        <begin position="65"/>
        <end position="87"/>
    </location>
</feature>
<dbReference type="PANTHER" id="PTHR31806:SF1">
    <property type="entry name" value="PURINE-CYTOSINE PERMEASE FCY2-RELATED"/>
    <property type="match status" value="1"/>
</dbReference>
<keyword evidence="5 9" id="KW-0812">Transmembrane</keyword>
<evidence type="ECO:0000256" key="6">
    <source>
        <dbReference type="ARBA" id="ARBA00022989"/>
    </source>
</evidence>
<keyword evidence="3" id="KW-0813">Transport</keyword>
<evidence type="ECO:0000256" key="9">
    <source>
        <dbReference type="SAM" id="Phobius"/>
    </source>
</evidence>
<feature type="region of interest" description="Disordered" evidence="8">
    <location>
        <begin position="55"/>
        <end position="89"/>
    </location>
</feature>
<dbReference type="Gene3D" id="1.10.4160.10">
    <property type="entry name" value="Hydantoin permease"/>
    <property type="match status" value="1"/>
</dbReference>
<accession>A0AAD7MKE2</accession>
<keyword evidence="4" id="KW-0597">Phosphoprotein</keyword>
<feature type="transmembrane region" description="Helical" evidence="9">
    <location>
        <begin position="370"/>
        <end position="393"/>
    </location>
</feature>
<organism evidence="10 11">
    <name type="scientific">Mycena metata</name>
    <dbReference type="NCBI Taxonomy" id="1033252"/>
    <lineage>
        <taxon>Eukaryota</taxon>
        <taxon>Fungi</taxon>
        <taxon>Dikarya</taxon>
        <taxon>Basidiomycota</taxon>
        <taxon>Agaricomycotina</taxon>
        <taxon>Agaricomycetes</taxon>
        <taxon>Agaricomycetidae</taxon>
        <taxon>Agaricales</taxon>
        <taxon>Marasmiineae</taxon>
        <taxon>Mycenaceae</taxon>
        <taxon>Mycena</taxon>
    </lineage>
</organism>
<dbReference type="Proteomes" id="UP001215598">
    <property type="component" value="Unassembled WGS sequence"/>
</dbReference>
<evidence type="ECO:0000313" key="10">
    <source>
        <dbReference type="EMBL" id="KAJ7721637.1"/>
    </source>
</evidence>
<keyword evidence="7 9" id="KW-0472">Membrane</keyword>